<proteinExistence type="predicted"/>
<keyword evidence="2" id="KW-1185">Reference proteome</keyword>
<evidence type="ECO:0000313" key="1">
    <source>
        <dbReference type="EMBL" id="EJD36407.1"/>
    </source>
</evidence>
<dbReference type="KEGG" id="adl:AURDEDRAFT_174529"/>
<name>J0WSZ9_AURST</name>
<protein>
    <submittedName>
        <fullName evidence="1">Uncharacterized protein</fullName>
    </submittedName>
</protein>
<feature type="non-terminal residue" evidence="1">
    <location>
        <position position="117"/>
    </location>
</feature>
<evidence type="ECO:0000313" key="2">
    <source>
        <dbReference type="Proteomes" id="UP000006514"/>
    </source>
</evidence>
<gene>
    <name evidence="1" type="ORF">AURDEDRAFT_174529</name>
</gene>
<organism evidence="1 2">
    <name type="scientific">Auricularia subglabra (strain TFB-10046 / SS5)</name>
    <name type="common">White-rot fungus</name>
    <name type="synonym">Auricularia delicata (strain TFB10046)</name>
    <dbReference type="NCBI Taxonomy" id="717982"/>
    <lineage>
        <taxon>Eukaryota</taxon>
        <taxon>Fungi</taxon>
        <taxon>Dikarya</taxon>
        <taxon>Basidiomycota</taxon>
        <taxon>Agaricomycotina</taxon>
        <taxon>Agaricomycetes</taxon>
        <taxon>Auriculariales</taxon>
        <taxon>Auriculariaceae</taxon>
        <taxon>Auricularia</taxon>
    </lineage>
</organism>
<reference evidence="2" key="1">
    <citation type="journal article" date="2012" name="Science">
        <title>The Paleozoic origin of enzymatic lignin decomposition reconstructed from 31 fungal genomes.</title>
        <authorList>
            <person name="Floudas D."/>
            <person name="Binder M."/>
            <person name="Riley R."/>
            <person name="Barry K."/>
            <person name="Blanchette R.A."/>
            <person name="Henrissat B."/>
            <person name="Martinez A.T."/>
            <person name="Otillar R."/>
            <person name="Spatafora J.W."/>
            <person name="Yadav J.S."/>
            <person name="Aerts A."/>
            <person name="Benoit I."/>
            <person name="Boyd A."/>
            <person name="Carlson A."/>
            <person name="Copeland A."/>
            <person name="Coutinho P.M."/>
            <person name="de Vries R.P."/>
            <person name="Ferreira P."/>
            <person name="Findley K."/>
            <person name="Foster B."/>
            <person name="Gaskell J."/>
            <person name="Glotzer D."/>
            <person name="Gorecki P."/>
            <person name="Heitman J."/>
            <person name="Hesse C."/>
            <person name="Hori C."/>
            <person name="Igarashi K."/>
            <person name="Jurgens J.A."/>
            <person name="Kallen N."/>
            <person name="Kersten P."/>
            <person name="Kohler A."/>
            <person name="Kuees U."/>
            <person name="Kumar T.K.A."/>
            <person name="Kuo A."/>
            <person name="LaButti K."/>
            <person name="Larrondo L.F."/>
            <person name="Lindquist E."/>
            <person name="Ling A."/>
            <person name="Lombard V."/>
            <person name="Lucas S."/>
            <person name="Lundell T."/>
            <person name="Martin R."/>
            <person name="McLaughlin D.J."/>
            <person name="Morgenstern I."/>
            <person name="Morin E."/>
            <person name="Murat C."/>
            <person name="Nagy L.G."/>
            <person name="Nolan M."/>
            <person name="Ohm R.A."/>
            <person name="Patyshakuliyeva A."/>
            <person name="Rokas A."/>
            <person name="Ruiz-Duenas F.J."/>
            <person name="Sabat G."/>
            <person name="Salamov A."/>
            <person name="Samejima M."/>
            <person name="Schmutz J."/>
            <person name="Slot J.C."/>
            <person name="St John F."/>
            <person name="Stenlid J."/>
            <person name="Sun H."/>
            <person name="Sun S."/>
            <person name="Syed K."/>
            <person name="Tsang A."/>
            <person name="Wiebenga A."/>
            <person name="Young D."/>
            <person name="Pisabarro A."/>
            <person name="Eastwood D.C."/>
            <person name="Martin F."/>
            <person name="Cullen D."/>
            <person name="Grigoriev I.V."/>
            <person name="Hibbett D.S."/>
        </authorList>
    </citation>
    <scope>NUCLEOTIDE SEQUENCE [LARGE SCALE GENOMIC DNA]</scope>
    <source>
        <strain evidence="2">TFB10046</strain>
    </source>
</reference>
<dbReference type="Proteomes" id="UP000006514">
    <property type="component" value="Unassembled WGS sequence"/>
</dbReference>
<dbReference type="EMBL" id="JH687862">
    <property type="protein sequence ID" value="EJD36407.1"/>
    <property type="molecule type" value="Genomic_DNA"/>
</dbReference>
<sequence>MFPGFIADFDAVDRVGTCQAGDLHTYLRSSTLVVLAATESAPENKVLHVVMKSKHATQLFMKRMAAHENRRWLDLRPEASAMWAAVAALQRRSAKTTFTFIDKTAQKEWEEIKHWEQ</sequence>
<dbReference type="InParanoid" id="J0WSZ9"/>
<accession>J0WSZ9</accession>
<dbReference type="AlphaFoldDB" id="J0WSZ9"/>